<name>A0A9J6AFU1_SOLCO</name>
<gene>
    <name evidence="4" type="ORF">H5410_008374</name>
</gene>
<dbReference type="OrthoDB" id="1740840at2759"/>
<evidence type="ECO:0000256" key="3">
    <source>
        <dbReference type="SAM" id="MobiDB-lite"/>
    </source>
</evidence>
<dbReference type="Gene3D" id="1.10.1580.10">
    <property type="match status" value="1"/>
</dbReference>
<evidence type="ECO:0000256" key="1">
    <source>
        <dbReference type="ARBA" id="ARBA00022741"/>
    </source>
</evidence>
<evidence type="ECO:0000256" key="2">
    <source>
        <dbReference type="ARBA" id="ARBA00023134"/>
    </source>
</evidence>
<accession>A0A9J6AFU1</accession>
<evidence type="ECO:0000313" key="4">
    <source>
        <dbReference type="EMBL" id="KAG5623156.1"/>
    </source>
</evidence>
<keyword evidence="2" id="KW-0342">GTP-binding</keyword>
<keyword evidence="1" id="KW-0547">Nucleotide-binding</keyword>
<feature type="region of interest" description="Disordered" evidence="3">
    <location>
        <begin position="44"/>
        <end position="71"/>
    </location>
</feature>
<reference evidence="4 5" key="1">
    <citation type="submission" date="2020-09" db="EMBL/GenBank/DDBJ databases">
        <title>De no assembly of potato wild relative species, Solanum commersonii.</title>
        <authorList>
            <person name="Cho K."/>
        </authorList>
    </citation>
    <scope>NUCLEOTIDE SEQUENCE [LARGE SCALE GENOMIC DNA]</scope>
    <source>
        <strain evidence="4">LZ3.2</strain>
        <tissue evidence="4">Leaf</tissue>
    </source>
</reference>
<comment type="caution">
    <text evidence="4">The sequence shown here is derived from an EMBL/GenBank/DDBJ whole genome shotgun (WGS) entry which is preliminary data.</text>
</comment>
<organism evidence="4 5">
    <name type="scientific">Solanum commersonii</name>
    <name type="common">Commerson's wild potato</name>
    <name type="synonym">Commerson's nightshade</name>
    <dbReference type="NCBI Taxonomy" id="4109"/>
    <lineage>
        <taxon>Eukaryota</taxon>
        <taxon>Viridiplantae</taxon>
        <taxon>Streptophyta</taxon>
        <taxon>Embryophyta</taxon>
        <taxon>Tracheophyta</taxon>
        <taxon>Spermatophyta</taxon>
        <taxon>Magnoliopsida</taxon>
        <taxon>eudicotyledons</taxon>
        <taxon>Gunneridae</taxon>
        <taxon>Pentapetalae</taxon>
        <taxon>asterids</taxon>
        <taxon>lamiids</taxon>
        <taxon>Solanales</taxon>
        <taxon>Solanaceae</taxon>
        <taxon>Solanoideae</taxon>
        <taxon>Solaneae</taxon>
        <taxon>Solanum</taxon>
    </lineage>
</organism>
<dbReference type="InterPro" id="IPR023179">
    <property type="entry name" value="GTP-bd_ortho_bundle_sf"/>
</dbReference>
<keyword evidence="5" id="KW-1185">Reference proteome</keyword>
<dbReference type="Proteomes" id="UP000824120">
    <property type="component" value="Chromosome 2"/>
</dbReference>
<evidence type="ECO:0000313" key="5">
    <source>
        <dbReference type="Proteomes" id="UP000824120"/>
    </source>
</evidence>
<protein>
    <submittedName>
        <fullName evidence="4">Uncharacterized protein</fullName>
    </submittedName>
</protein>
<proteinExistence type="predicted"/>
<dbReference type="GO" id="GO:0005525">
    <property type="term" value="F:GTP binding"/>
    <property type="evidence" value="ECO:0007669"/>
    <property type="project" value="UniProtKB-KW"/>
</dbReference>
<sequence length="71" mass="7643">MVGLNKEDADTIVAPARVLLGLGQRGGEPDYKTAAKMVLHDWQRGKVPPPKLDDAASDEQNELVTEADSRG</sequence>
<dbReference type="EMBL" id="JACXVP010000002">
    <property type="protein sequence ID" value="KAG5623156.1"/>
    <property type="molecule type" value="Genomic_DNA"/>
</dbReference>
<dbReference type="AlphaFoldDB" id="A0A9J6AFU1"/>